<dbReference type="Proteomes" id="UP001241377">
    <property type="component" value="Unassembled WGS sequence"/>
</dbReference>
<protein>
    <submittedName>
        <fullName evidence="1">Uncharacterized protein</fullName>
    </submittedName>
</protein>
<dbReference type="EMBL" id="JASBWR010000097">
    <property type="protein sequence ID" value="KAJ9095867.1"/>
    <property type="molecule type" value="Genomic_DNA"/>
</dbReference>
<reference evidence="1" key="1">
    <citation type="submission" date="2023-04" db="EMBL/GenBank/DDBJ databases">
        <title>Draft Genome sequencing of Naganishia species isolated from polar environments using Oxford Nanopore Technology.</title>
        <authorList>
            <person name="Leo P."/>
            <person name="Venkateswaran K."/>
        </authorList>
    </citation>
    <scope>NUCLEOTIDE SEQUENCE</scope>
    <source>
        <strain evidence="1">MNA-CCFEE 5261</strain>
    </source>
</reference>
<evidence type="ECO:0000313" key="1">
    <source>
        <dbReference type="EMBL" id="KAJ9095867.1"/>
    </source>
</evidence>
<comment type="caution">
    <text evidence="1">The sequence shown here is derived from an EMBL/GenBank/DDBJ whole genome shotgun (WGS) entry which is preliminary data.</text>
</comment>
<gene>
    <name evidence="1" type="ORF">QFC19_007356</name>
</gene>
<accession>A0ACC2VBB6</accession>
<keyword evidence="2" id="KW-1185">Reference proteome</keyword>
<name>A0ACC2VBB6_9TREE</name>
<evidence type="ECO:0000313" key="2">
    <source>
        <dbReference type="Proteomes" id="UP001241377"/>
    </source>
</evidence>
<proteinExistence type="predicted"/>
<organism evidence="1 2">
    <name type="scientific">Naganishia cerealis</name>
    <dbReference type="NCBI Taxonomy" id="610337"/>
    <lineage>
        <taxon>Eukaryota</taxon>
        <taxon>Fungi</taxon>
        <taxon>Dikarya</taxon>
        <taxon>Basidiomycota</taxon>
        <taxon>Agaricomycotina</taxon>
        <taxon>Tremellomycetes</taxon>
        <taxon>Filobasidiales</taxon>
        <taxon>Filobasidiaceae</taxon>
        <taxon>Naganishia</taxon>
    </lineage>
</organism>
<sequence length="1009" mass="116490">MKQRITGLDLQILTSELEKNLTGYRLQNIYNVASSPRQFLLKFSVPDSKKLVVLDCGNKIYLTDFERPTTQTPSNFVTKLRKHLKTRRLSLIKQIKNDRILVLNFSDGQFYLVLEFFSAGNILLLDEEQKILSLQRMVSDKGDNDRYAVNETYKMFDKNLFTELLEDKLQTFSADQVRTWIQLHREAIHKKAQDPSLSKKKKQVYSLHKLLFVNSSHLPSEMILRNLHDVGVVGNQSCLEFEDKDLESVVEALKNSDNEYRNLVSSLGTEVTGIIVSKKNPAFEPSDDNKDLEYLYDEFHPFKPYKENLELFKFTEIRGYNKTVDTFFSTLDSKKHELRMEQQKHNAKKRLLNAREERDKQIDNLRIQQEMNSKKGDAIIYHADLVSECIASVQTLLDQQMDWANIESLIKLEQSRGNSVAKTIKLPLNLTENKIGLKLPDTDSMYDPADIDSELDSETSSESETESESESESGSESEDETPPKRMSKKAKSKEIPTLSVWIDLLLSPFANARTYFESKKQAESKQEKVEKNTDMALRNAQKKIEQDLAKNLKNENETLRQVRPKYWFEKFFWFVSSEGYLCIAGRDDAQVDMIYYRHFSDNDFFVSSDIEGSLKVVVKNPYRGEALPPYTLMQAGMFAMSASAAWNGKITTSPWFLAGNDVTKLDFDGSLVPSGTFNYKGKKEFLPPTQLVMGLGFYFLGDDDTTKKYGETRITRQNESGLKVVMDNTKQDLEKLALSLGRDKEEENEREQKEEENEKEEQKEEEEDMNSGSLALEIENVSQTTSSISLDEPHKLTRGKRSKMKRAAKKYADQDEDERKLRMEMLGTLKQLEEIKKKRQENADQDKQQAQQQQNDKLKQTRKAKQEQREYLKYMREEVNEDESSMVNYLDILDSFIAKPQPSDKLVAIVPVFAPWYSLNKFKYKVKIQPGMAKKGKSINETLHYFTTRKLDQSRTDMDVDWPDERALVSEIKPNDVMGSFTVNKLKVVLPTEKGKETKGKGVKKKGKK</sequence>